<dbReference type="OrthoDB" id="2161133at2759"/>
<protein>
    <submittedName>
        <fullName evidence="6">Renalase-like isoform X1</fullName>
    </submittedName>
</protein>
<evidence type="ECO:0000256" key="3">
    <source>
        <dbReference type="SAM" id="SignalP"/>
    </source>
</evidence>
<keyword evidence="1" id="KW-0285">Flavoprotein</keyword>
<evidence type="ECO:0000313" key="5">
    <source>
        <dbReference type="Proteomes" id="UP000001554"/>
    </source>
</evidence>
<feature type="signal peptide" evidence="3">
    <location>
        <begin position="1"/>
        <end position="17"/>
    </location>
</feature>
<organism evidence="5 6">
    <name type="scientific">Branchiostoma floridae</name>
    <name type="common">Florida lancelet</name>
    <name type="synonym">Amphioxus</name>
    <dbReference type="NCBI Taxonomy" id="7739"/>
    <lineage>
        <taxon>Eukaryota</taxon>
        <taxon>Metazoa</taxon>
        <taxon>Chordata</taxon>
        <taxon>Cephalochordata</taxon>
        <taxon>Leptocardii</taxon>
        <taxon>Amphioxiformes</taxon>
        <taxon>Branchiostomatidae</taxon>
        <taxon>Branchiostoma</taxon>
    </lineage>
</organism>
<evidence type="ECO:0000256" key="2">
    <source>
        <dbReference type="ARBA" id="ARBA00022827"/>
    </source>
</evidence>
<dbReference type="KEGG" id="bfo:118411414"/>
<dbReference type="Proteomes" id="UP000001554">
    <property type="component" value="Chromosome 3"/>
</dbReference>
<dbReference type="AlphaFoldDB" id="A0A9J7KTM8"/>
<gene>
    <name evidence="6" type="primary">LOC118411414</name>
</gene>
<accession>A0A9J7KTM8</accession>
<name>A0A9J7KTM8_BRAFL</name>
<proteinExistence type="predicted"/>
<reference evidence="6" key="2">
    <citation type="submission" date="2025-08" db="UniProtKB">
        <authorList>
            <consortium name="RefSeq"/>
        </authorList>
    </citation>
    <scope>IDENTIFICATION</scope>
    <source>
        <strain evidence="6">S238N-H82</strain>
        <tissue evidence="6">Testes</tissue>
    </source>
</reference>
<feature type="domain" description="Amine oxidase" evidence="4">
    <location>
        <begin position="97"/>
        <end position="347"/>
    </location>
</feature>
<evidence type="ECO:0000256" key="1">
    <source>
        <dbReference type="ARBA" id="ARBA00022630"/>
    </source>
</evidence>
<dbReference type="GO" id="GO:0005576">
    <property type="term" value="C:extracellular region"/>
    <property type="evidence" value="ECO:0000318"/>
    <property type="project" value="GO_Central"/>
</dbReference>
<dbReference type="PANTHER" id="PTHR23357:SF1">
    <property type="entry name" value="RENALASE"/>
    <property type="match status" value="1"/>
</dbReference>
<dbReference type="SUPFAM" id="SSF51905">
    <property type="entry name" value="FAD/NAD(P)-binding domain"/>
    <property type="match status" value="1"/>
</dbReference>
<dbReference type="Gene3D" id="3.90.660.10">
    <property type="match status" value="1"/>
</dbReference>
<dbReference type="Pfam" id="PF01593">
    <property type="entry name" value="Amino_oxidase"/>
    <property type="match status" value="1"/>
</dbReference>
<reference evidence="5" key="1">
    <citation type="journal article" date="2020" name="Nat. Ecol. Evol.">
        <title>Deeply conserved synteny resolves early events in vertebrate evolution.</title>
        <authorList>
            <person name="Simakov O."/>
            <person name="Marletaz F."/>
            <person name="Yue J.X."/>
            <person name="O'Connell B."/>
            <person name="Jenkins J."/>
            <person name="Brandt A."/>
            <person name="Calef R."/>
            <person name="Tung C.H."/>
            <person name="Huang T.K."/>
            <person name="Schmutz J."/>
            <person name="Satoh N."/>
            <person name="Yu J.K."/>
            <person name="Putnam N.H."/>
            <person name="Green R.E."/>
            <person name="Rokhsar D.S."/>
        </authorList>
    </citation>
    <scope>NUCLEOTIDE SEQUENCE [LARGE SCALE GENOMIC DNA]</scope>
    <source>
        <strain evidence="5">S238N-H82</strain>
    </source>
</reference>
<dbReference type="PANTHER" id="PTHR23357">
    <property type="entry name" value="RENALASE"/>
    <property type="match status" value="1"/>
</dbReference>
<dbReference type="InterPro" id="IPR002937">
    <property type="entry name" value="Amino_oxidase"/>
</dbReference>
<evidence type="ECO:0000313" key="6">
    <source>
        <dbReference type="RefSeq" id="XP_035669578.1"/>
    </source>
</evidence>
<keyword evidence="3" id="KW-0732">Signal</keyword>
<dbReference type="Gene3D" id="3.50.50.60">
    <property type="entry name" value="FAD/NAD(P)-binding domain"/>
    <property type="match status" value="1"/>
</dbReference>
<evidence type="ECO:0000259" key="4">
    <source>
        <dbReference type="Pfam" id="PF01593"/>
    </source>
</evidence>
<dbReference type="InterPro" id="IPR040174">
    <property type="entry name" value="RNLS"/>
</dbReference>
<feature type="chain" id="PRO_5039945653" evidence="3">
    <location>
        <begin position="18"/>
        <end position="355"/>
    </location>
</feature>
<keyword evidence="5" id="KW-1185">Reference proteome</keyword>
<dbReference type="InterPro" id="IPR036188">
    <property type="entry name" value="FAD/NAD-bd_sf"/>
</dbReference>
<dbReference type="OMA" id="ICGGDAF"/>
<sequence length="355" mass="37837">MARVLIVGAGLTGAVSASLLRRELQQACSIVVWDKARGAGGRMSTSRCPEDPQCTADLGAQYVSATPDYAKSHASFYEDLLSAGVLKPLSTPIEGDRSDPSTNHYVAPAGISSVVKHFLKQAGGGNAEVHFGHQVSEIRAEKTAGAGKWRVAAQNGTEAEFDAVVLTMPVPQILGLAGVKALLAESQPAHLSQLEKASYSSRYALALYFSSGTRLDMPWAAKYVNGDPCVRFLSVDSRKRGIDGPETGPALVVHTGVPFGLKYIDQSLPEVQPIIMQHLRDVLPGLPEPLSIKCQKWRYSQVHKPVEGSPGALVVSRQPPLVLGGDAFTHSNFDGCIESALSVVSQVKQLLTTKS</sequence>
<dbReference type="GO" id="GO:0016651">
    <property type="term" value="F:oxidoreductase activity, acting on NAD(P)H"/>
    <property type="evidence" value="ECO:0000318"/>
    <property type="project" value="GO_Central"/>
</dbReference>
<dbReference type="RefSeq" id="XP_035669578.1">
    <property type="nucleotide sequence ID" value="XM_035813685.1"/>
</dbReference>
<keyword evidence="2" id="KW-0274">FAD</keyword>
<dbReference type="GeneID" id="118411414"/>
<dbReference type="Pfam" id="PF13450">
    <property type="entry name" value="NAD_binding_8"/>
    <property type="match status" value="1"/>
</dbReference>